<feature type="transmembrane region" description="Helical" evidence="6">
    <location>
        <begin position="288"/>
        <end position="315"/>
    </location>
</feature>
<evidence type="ECO:0008006" key="9">
    <source>
        <dbReference type="Google" id="ProtNLM"/>
    </source>
</evidence>
<accession>A0A4U5NBA3</accession>
<organism evidence="7 8">
    <name type="scientific">Steinernema carpocapsae</name>
    <name type="common">Entomopathogenic nematode</name>
    <dbReference type="NCBI Taxonomy" id="34508"/>
    <lineage>
        <taxon>Eukaryota</taxon>
        <taxon>Metazoa</taxon>
        <taxon>Ecdysozoa</taxon>
        <taxon>Nematoda</taxon>
        <taxon>Chromadorea</taxon>
        <taxon>Rhabditida</taxon>
        <taxon>Tylenchina</taxon>
        <taxon>Panagrolaimomorpha</taxon>
        <taxon>Strongyloidoidea</taxon>
        <taxon>Steinernematidae</taxon>
        <taxon>Steinernema</taxon>
    </lineage>
</organism>
<dbReference type="SUPFAM" id="SSF81321">
    <property type="entry name" value="Family A G protein-coupled receptor-like"/>
    <property type="match status" value="1"/>
</dbReference>
<evidence type="ECO:0000256" key="2">
    <source>
        <dbReference type="ARBA" id="ARBA00006803"/>
    </source>
</evidence>
<dbReference type="Pfam" id="PF03125">
    <property type="entry name" value="Sre"/>
    <property type="match status" value="1"/>
</dbReference>
<comment type="caution">
    <text evidence="7">The sequence shown here is derived from an EMBL/GenBank/DDBJ whole genome shotgun (WGS) entry which is preliminary data.</text>
</comment>
<evidence type="ECO:0000313" key="8">
    <source>
        <dbReference type="Proteomes" id="UP000298663"/>
    </source>
</evidence>
<feature type="transmembrane region" description="Helical" evidence="6">
    <location>
        <begin position="82"/>
        <end position="106"/>
    </location>
</feature>
<evidence type="ECO:0000313" key="7">
    <source>
        <dbReference type="EMBL" id="TKR79820.1"/>
    </source>
</evidence>
<feature type="transmembrane region" description="Helical" evidence="6">
    <location>
        <begin position="126"/>
        <end position="148"/>
    </location>
</feature>
<comment type="similarity">
    <text evidence="2">Belongs to the nematode receptor-like protein sre family.</text>
</comment>
<proteinExistence type="inferred from homology"/>
<feature type="transmembrane region" description="Helical" evidence="6">
    <location>
        <begin position="206"/>
        <end position="228"/>
    </location>
</feature>
<evidence type="ECO:0000256" key="1">
    <source>
        <dbReference type="ARBA" id="ARBA00004141"/>
    </source>
</evidence>
<feature type="transmembrane region" description="Helical" evidence="6">
    <location>
        <begin position="12"/>
        <end position="32"/>
    </location>
</feature>
<dbReference type="AlphaFoldDB" id="A0A4U5NBA3"/>
<keyword evidence="4 6" id="KW-1133">Transmembrane helix</keyword>
<reference evidence="7 8" key="2">
    <citation type="journal article" date="2019" name="G3 (Bethesda)">
        <title>Hybrid Assembly of the Genome of the Entomopathogenic Nematode Steinernema carpocapsae Identifies the X-Chromosome.</title>
        <authorList>
            <person name="Serra L."/>
            <person name="Macchietto M."/>
            <person name="Macias-Munoz A."/>
            <person name="McGill C.J."/>
            <person name="Rodriguez I.M."/>
            <person name="Rodriguez B."/>
            <person name="Murad R."/>
            <person name="Mortazavi A."/>
        </authorList>
    </citation>
    <scope>NUCLEOTIDE SEQUENCE [LARGE SCALE GENOMIC DNA]</scope>
    <source>
        <strain evidence="7 8">ALL</strain>
    </source>
</reference>
<dbReference type="EMBL" id="AZBU02000004">
    <property type="protein sequence ID" value="TKR79820.1"/>
    <property type="molecule type" value="Genomic_DNA"/>
</dbReference>
<dbReference type="InterPro" id="IPR019408">
    <property type="entry name" value="7TM_GPCR_serpentine_rcpt_Srab"/>
</dbReference>
<keyword evidence="3 6" id="KW-0812">Transmembrane</keyword>
<comment type="subcellular location">
    <subcellularLocation>
        <location evidence="1">Membrane</location>
        <topology evidence="1">Multi-pass membrane protein</topology>
    </subcellularLocation>
</comment>
<dbReference type="InterPro" id="IPR004151">
    <property type="entry name" value="7TM_GPCR_serpentine_rcpt_Sre"/>
</dbReference>
<dbReference type="GO" id="GO:0007606">
    <property type="term" value="P:sensory perception of chemical stimulus"/>
    <property type="evidence" value="ECO:0007669"/>
    <property type="project" value="InterPro"/>
</dbReference>
<dbReference type="Proteomes" id="UP000298663">
    <property type="component" value="Unassembled WGS sequence"/>
</dbReference>
<dbReference type="Pfam" id="PF10292">
    <property type="entry name" value="7TM_GPCR_Srab"/>
    <property type="match status" value="1"/>
</dbReference>
<evidence type="ECO:0000256" key="5">
    <source>
        <dbReference type="ARBA" id="ARBA00023136"/>
    </source>
</evidence>
<reference evidence="7 8" key="1">
    <citation type="journal article" date="2015" name="Genome Biol.">
        <title>Comparative genomics of Steinernema reveals deeply conserved gene regulatory networks.</title>
        <authorList>
            <person name="Dillman A.R."/>
            <person name="Macchietto M."/>
            <person name="Porter C.F."/>
            <person name="Rogers A."/>
            <person name="Williams B."/>
            <person name="Antoshechkin I."/>
            <person name="Lee M.M."/>
            <person name="Goodwin Z."/>
            <person name="Lu X."/>
            <person name="Lewis E.E."/>
            <person name="Goodrich-Blair H."/>
            <person name="Stock S.P."/>
            <person name="Adams B.J."/>
            <person name="Sternberg P.W."/>
            <person name="Mortazavi A."/>
        </authorList>
    </citation>
    <scope>NUCLEOTIDE SEQUENCE [LARGE SCALE GENOMIC DNA]</scope>
    <source>
        <strain evidence="7 8">ALL</strain>
    </source>
</reference>
<protein>
    <recommendedName>
        <fullName evidence="9">G-protein coupled receptors family 1 profile domain-containing protein</fullName>
    </recommendedName>
</protein>
<dbReference type="PANTHER" id="PTHR23128:SF132">
    <property type="entry name" value="SERPENTINE RECEPTOR, CLASS E (EPSILON)-RELATED"/>
    <property type="match status" value="1"/>
</dbReference>
<gene>
    <name evidence="7" type="ORF">L596_013984</name>
</gene>
<evidence type="ECO:0000256" key="4">
    <source>
        <dbReference type="ARBA" id="ARBA00022989"/>
    </source>
</evidence>
<evidence type="ECO:0000256" key="6">
    <source>
        <dbReference type="SAM" id="Phobius"/>
    </source>
</evidence>
<evidence type="ECO:0000256" key="3">
    <source>
        <dbReference type="ARBA" id="ARBA00022692"/>
    </source>
</evidence>
<dbReference type="Gene3D" id="1.20.1070.10">
    <property type="entry name" value="Rhodopsin 7-helix transmembrane proteins"/>
    <property type="match status" value="1"/>
</dbReference>
<keyword evidence="5 6" id="KW-0472">Membrane</keyword>
<dbReference type="GO" id="GO:0016020">
    <property type="term" value="C:membrane"/>
    <property type="evidence" value="ECO:0007669"/>
    <property type="project" value="UniProtKB-SubCell"/>
</dbReference>
<name>A0A4U5NBA3_STECR</name>
<keyword evidence="8" id="KW-1185">Reference proteome</keyword>
<feature type="transmembrane region" description="Helical" evidence="6">
    <location>
        <begin position="44"/>
        <end position="70"/>
    </location>
</feature>
<feature type="transmembrane region" description="Helical" evidence="6">
    <location>
        <begin position="260"/>
        <end position="282"/>
    </location>
</feature>
<sequence>MANGTHSILNVIELVLNFVALVFNGYFLILLWRPFFHVNLRIMLGSFSLALVSVMLTRTTIIVGGFFVSFDSLNMGRALGTSVLITALIQFSGSVIVMSASIWMAIERFLATILAKKYEKNRLSGALLTVLLCAVVWVLSIFFTYTLIDDSQCKGALRLRLNAFTFEFQKNTGINMTFDEAFREFKKLEPELYKCLPRNGLKDNRYMTIVFIVILVFNFIGLSMFILIRKYNKNRWKMDLQKNLSHRYQIMENLRTSKQLLKVLVADFLISCYYFGFFYYSFNLTIQSTVFLIFTGIFNWVNSFASILFPVLFIVTHPKMFAKLKQDLRFRRRRKVKSARDVVVRRKATVEEAQKEANVYFTQLQSSWN</sequence>
<dbReference type="PANTHER" id="PTHR23128">
    <property type="entry name" value="SERPENTINE RECEPTOR, CLASS E (EPSILON)-RELATED"/>
    <property type="match status" value="1"/>
</dbReference>